<dbReference type="InterPro" id="IPR031730">
    <property type="entry name" value="Carbam_trans_C"/>
</dbReference>
<dbReference type="PANTHER" id="PTHR34847">
    <property type="entry name" value="NODULATION PROTEIN U"/>
    <property type="match status" value="1"/>
</dbReference>
<dbReference type="Gene3D" id="3.90.870.20">
    <property type="entry name" value="Carbamoyltransferase, C-terminal domain"/>
    <property type="match status" value="1"/>
</dbReference>
<organism evidence="4 5">
    <name type="scientific">Pedobacter montanisoli</name>
    <dbReference type="NCBI Taxonomy" id="2923277"/>
    <lineage>
        <taxon>Bacteria</taxon>
        <taxon>Pseudomonadati</taxon>
        <taxon>Bacteroidota</taxon>
        <taxon>Sphingobacteriia</taxon>
        <taxon>Sphingobacteriales</taxon>
        <taxon>Sphingobacteriaceae</taxon>
        <taxon>Pedobacter</taxon>
    </lineage>
</organism>
<dbReference type="RefSeq" id="WP_243362588.1">
    <property type="nucleotide sequence ID" value="NZ_JALGBH010000002.1"/>
</dbReference>
<sequence length="603" mass="68448">MYTLGINAVFHDSSACIVKDGKLIAAVEDERFTHFKHGKRPIPFSTYELPFHAIDFCLKTSGIHLNEVDHIAYSFDPYQILSPELKASAFCPVPLFADQQNFSAELENPWNNLFLTSIINAENHLVDGYPHHLQKRFYKADKSNWKWHFVDHHLAHAASAFLPSPFTRAAILTLDGRGEDCSTTYSIGHNNNISKIDEVKLPHSLGLLYENVTTYLGFLHSSDEYKVMALASYGKPEYVKDFREIVQYLGNGQYQIVNEKLEERFGPARLKGEEFTAYHFDIARSLQYVLEETVLELCNWLYGMSHEDNLCIAGGVGLNCVLNARIRDKSPFKNIWVQPAAGDSGTALGAALWTDAQIRESEDKDFVMEHVYWGPEYSDDEIEAFLQKCKIPYHKMDDVAEETADLLAQNKIIGWFQGKMEYGPRSLGSRSILASPIDPKMQSLLNIVKDREDFRPVAPVVLEEEAHHWFEQAQKSPFMLFVYNVIKEQAHLIPAVKHIDGTARVQTINAKQHPLYYKLIKAFKEKTGVPVLVNTSFNTLGKPIVCSPRDAVECFWTSPFDALIMGSFLIRKDHGNKNIGSYTHLQEAEPIEALPHALSQAKY</sequence>
<dbReference type="InterPro" id="IPR038152">
    <property type="entry name" value="Carbam_trans_C_sf"/>
</dbReference>
<name>A0ABS9ZYN3_9SPHI</name>
<gene>
    <name evidence="4" type="ORF">MMF97_11860</name>
</gene>
<comment type="caution">
    <text evidence="4">The sequence shown here is derived from an EMBL/GenBank/DDBJ whole genome shotgun (WGS) entry which is preliminary data.</text>
</comment>
<feature type="domain" description="Carbamoyltransferase C-terminal" evidence="3">
    <location>
        <begin position="404"/>
        <end position="572"/>
    </location>
</feature>
<dbReference type="Proteomes" id="UP001165460">
    <property type="component" value="Unassembled WGS sequence"/>
</dbReference>
<dbReference type="InterPro" id="IPR043129">
    <property type="entry name" value="ATPase_NBD"/>
</dbReference>
<accession>A0ABS9ZYN3</accession>
<proteinExistence type="inferred from homology"/>
<feature type="domain" description="Carbamoyltransferase" evidence="2">
    <location>
        <begin position="4"/>
        <end position="352"/>
    </location>
</feature>
<comment type="similarity">
    <text evidence="1">Belongs to the NodU/CmcH family.</text>
</comment>
<evidence type="ECO:0000259" key="3">
    <source>
        <dbReference type="Pfam" id="PF16861"/>
    </source>
</evidence>
<reference evidence="4" key="1">
    <citation type="submission" date="2022-03" db="EMBL/GenBank/DDBJ databases">
        <authorList>
            <person name="Woo C.Y."/>
        </authorList>
    </citation>
    <scope>NUCLEOTIDE SEQUENCE</scope>
    <source>
        <strain evidence="4">CYS-01</strain>
    </source>
</reference>
<dbReference type="InterPro" id="IPR051338">
    <property type="entry name" value="NodU/CmcH_Carbamoyltrnsfr"/>
</dbReference>
<dbReference type="CDD" id="cd24098">
    <property type="entry name" value="ASKHA_NBD_TobZ_N"/>
    <property type="match status" value="1"/>
</dbReference>
<dbReference type="InterPro" id="IPR003696">
    <property type="entry name" value="Carbtransf_dom"/>
</dbReference>
<evidence type="ECO:0000256" key="1">
    <source>
        <dbReference type="ARBA" id="ARBA00006129"/>
    </source>
</evidence>
<dbReference type="Pfam" id="PF16861">
    <property type="entry name" value="Carbam_trans_C"/>
    <property type="match status" value="1"/>
</dbReference>
<evidence type="ECO:0000313" key="4">
    <source>
        <dbReference type="EMBL" id="MCJ0743412.1"/>
    </source>
</evidence>
<keyword evidence="5" id="KW-1185">Reference proteome</keyword>
<dbReference type="Pfam" id="PF02543">
    <property type="entry name" value="Carbam_trans_N"/>
    <property type="match status" value="1"/>
</dbReference>
<dbReference type="EMBL" id="JALGBH010000002">
    <property type="protein sequence ID" value="MCJ0743412.1"/>
    <property type="molecule type" value="Genomic_DNA"/>
</dbReference>
<dbReference type="PANTHER" id="PTHR34847:SF1">
    <property type="entry name" value="NODULATION PROTEIN U"/>
    <property type="match status" value="1"/>
</dbReference>
<evidence type="ECO:0000313" key="5">
    <source>
        <dbReference type="Proteomes" id="UP001165460"/>
    </source>
</evidence>
<dbReference type="SUPFAM" id="SSF53067">
    <property type="entry name" value="Actin-like ATPase domain"/>
    <property type="match status" value="1"/>
</dbReference>
<protein>
    <submittedName>
        <fullName evidence="4">Carbamoyltransferase</fullName>
    </submittedName>
</protein>
<evidence type="ECO:0000259" key="2">
    <source>
        <dbReference type="Pfam" id="PF02543"/>
    </source>
</evidence>
<dbReference type="Gene3D" id="3.30.420.40">
    <property type="match status" value="2"/>
</dbReference>